<accession>A0AAN8AY60</accession>
<protein>
    <submittedName>
        <fullName evidence="1">Uncharacterized protein</fullName>
    </submittedName>
</protein>
<keyword evidence="2" id="KW-1185">Reference proteome</keyword>
<dbReference type="Proteomes" id="UP001346869">
    <property type="component" value="Unassembled WGS sequence"/>
</dbReference>
<evidence type="ECO:0000313" key="2">
    <source>
        <dbReference type="Proteomes" id="UP001346869"/>
    </source>
</evidence>
<organism evidence="1 2">
    <name type="scientific">Eleginops maclovinus</name>
    <name type="common">Patagonian blennie</name>
    <name type="synonym">Eleginus maclovinus</name>
    <dbReference type="NCBI Taxonomy" id="56733"/>
    <lineage>
        <taxon>Eukaryota</taxon>
        <taxon>Metazoa</taxon>
        <taxon>Chordata</taxon>
        <taxon>Craniata</taxon>
        <taxon>Vertebrata</taxon>
        <taxon>Euteleostomi</taxon>
        <taxon>Actinopterygii</taxon>
        <taxon>Neopterygii</taxon>
        <taxon>Teleostei</taxon>
        <taxon>Neoteleostei</taxon>
        <taxon>Acanthomorphata</taxon>
        <taxon>Eupercaria</taxon>
        <taxon>Perciformes</taxon>
        <taxon>Notothenioidei</taxon>
        <taxon>Eleginopidae</taxon>
        <taxon>Eleginops</taxon>
    </lineage>
</organism>
<dbReference type="EMBL" id="JAUZQC010000003">
    <property type="protein sequence ID" value="KAK5873522.1"/>
    <property type="molecule type" value="Genomic_DNA"/>
</dbReference>
<evidence type="ECO:0000313" key="1">
    <source>
        <dbReference type="EMBL" id="KAK5873522.1"/>
    </source>
</evidence>
<dbReference type="AlphaFoldDB" id="A0AAN8AY60"/>
<name>A0AAN8AY60_ELEMC</name>
<gene>
    <name evidence="1" type="ORF">PBY51_018557</name>
</gene>
<proteinExistence type="predicted"/>
<reference evidence="1 2" key="2">
    <citation type="journal article" date="2023" name="Mol. Biol. Evol.">
        <title>Genomics of Secondarily Temperate Adaptation in the Only Non-Antarctic Icefish.</title>
        <authorList>
            <person name="Rivera-Colon A.G."/>
            <person name="Rayamajhi N."/>
            <person name="Minhas B.F."/>
            <person name="Madrigal G."/>
            <person name="Bilyk K.T."/>
            <person name="Yoon V."/>
            <person name="Hune M."/>
            <person name="Gregory S."/>
            <person name="Cheng C.H.C."/>
            <person name="Catchen J.M."/>
        </authorList>
    </citation>
    <scope>NUCLEOTIDE SEQUENCE [LARGE SCALE GENOMIC DNA]</scope>
    <source>
        <strain evidence="1">JMC-PN-2008</strain>
    </source>
</reference>
<sequence length="127" mass="13496">MRLEVEMQGQTFELIDPSLSGLHMLCSGSAQSSVLLHLTSAQMSASCLLSFPPRADSLQNLLMVKRLARLLFLKPADCMLSALREAEGGQQKQGGVTPSCLIVRPAGGGGVPELNSMDTLLTADTTH</sequence>
<comment type="caution">
    <text evidence="1">The sequence shown here is derived from an EMBL/GenBank/DDBJ whole genome shotgun (WGS) entry which is preliminary data.</text>
</comment>
<reference evidence="1 2" key="1">
    <citation type="journal article" date="2023" name="Genes (Basel)">
        <title>Chromosome-Level Genome Assembly and Circadian Gene Repertoire of the Patagonia Blennie Eleginops maclovinus-The Closest Ancestral Proxy of Antarctic Cryonotothenioids.</title>
        <authorList>
            <person name="Cheng C.C."/>
            <person name="Rivera-Colon A.G."/>
            <person name="Minhas B.F."/>
            <person name="Wilson L."/>
            <person name="Rayamajhi N."/>
            <person name="Vargas-Chacoff L."/>
            <person name="Catchen J.M."/>
        </authorList>
    </citation>
    <scope>NUCLEOTIDE SEQUENCE [LARGE SCALE GENOMIC DNA]</scope>
    <source>
        <strain evidence="1">JMC-PN-2008</strain>
    </source>
</reference>